<evidence type="ECO:0000313" key="4">
    <source>
        <dbReference type="Proteomes" id="UP001156694"/>
    </source>
</evidence>
<dbReference type="InterPro" id="IPR037171">
    <property type="entry name" value="NagB/RpiA_transferase-like"/>
</dbReference>
<feature type="active site" description="Proton acceptor" evidence="2">
    <location>
        <position position="111"/>
    </location>
</feature>
<feature type="binding site" evidence="2">
    <location>
        <begin position="33"/>
        <end position="36"/>
    </location>
    <ligand>
        <name>substrate</name>
    </ligand>
</feature>
<dbReference type="SUPFAM" id="SSF100950">
    <property type="entry name" value="NagB/RpiA/CoA transferase-like"/>
    <property type="match status" value="1"/>
</dbReference>
<feature type="binding site" evidence="2">
    <location>
        <begin position="89"/>
        <end position="92"/>
    </location>
    <ligand>
        <name>substrate</name>
    </ligand>
</feature>
<evidence type="ECO:0000313" key="3">
    <source>
        <dbReference type="EMBL" id="GLQ34600.1"/>
    </source>
</evidence>
<protein>
    <recommendedName>
        <fullName evidence="2">Ribose-5-phosphate isomerase A</fullName>
        <ecNumber evidence="2">5.3.1.6</ecNumber>
    </recommendedName>
    <alternativeName>
        <fullName evidence="2">Phosphoriboisomerase A</fullName>
        <shortName evidence="2">PRI</shortName>
    </alternativeName>
</protein>
<evidence type="ECO:0000256" key="1">
    <source>
        <dbReference type="ARBA" id="ARBA00023235"/>
    </source>
</evidence>
<organism evidence="3 4">
    <name type="scientific">Amylibacter marinus</name>
    <dbReference type="NCBI Taxonomy" id="1475483"/>
    <lineage>
        <taxon>Bacteria</taxon>
        <taxon>Pseudomonadati</taxon>
        <taxon>Pseudomonadota</taxon>
        <taxon>Alphaproteobacteria</taxon>
        <taxon>Rhodobacterales</taxon>
        <taxon>Paracoccaceae</taxon>
        <taxon>Amylibacter</taxon>
    </lineage>
</organism>
<dbReference type="Gene3D" id="3.40.50.1360">
    <property type="match status" value="1"/>
</dbReference>
<dbReference type="NCBIfam" id="TIGR00021">
    <property type="entry name" value="rpiA"/>
    <property type="match status" value="1"/>
</dbReference>
<dbReference type="PANTHER" id="PTHR11934">
    <property type="entry name" value="RIBOSE-5-PHOSPHATE ISOMERASE"/>
    <property type="match status" value="1"/>
</dbReference>
<dbReference type="SUPFAM" id="SSF75445">
    <property type="entry name" value="D-ribose-5-phosphate isomerase (RpiA), lid domain"/>
    <property type="match status" value="1"/>
</dbReference>
<feature type="binding site" evidence="2">
    <location>
        <begin position="102"/>
        <end position="105"/>
    </location>
    <ligand>
        <name>substrate</name>
    </ligand>
</feature>
<name>A0ABQ5VTJ7_9RHOB</name>
<comment type="pathway">
    <text evidence="2">Carbohydrate degradation; pentose phosphate pathway; D-ribose 5-phosphate from D-ribulose 5-phosphate (non-oxidative stage): step 1/1.</text>
</comment>
<dbReference type="InterPro" id="IPR004788">
    <property type="entry name" value="Ribose5P_isomerase_type_A"/>
</dbReference>
<comment type="similarity">
    <text evidence="2">Belongs to the ribose 5-phosphate isomerase family.</text>
</comment>
<gene>
    <name evidence="2 3" type="primary">rpiA</name>
    <name evidence="3" type="ORF">GCM10007939_08830</name>
</gene>
<comment type="catalytic activity">
    <reaction evidence="2">
        <text>aldehydo-D-ribose 5-phosphate = D-ribulose 5-phosphate</text>
        <dbReference type="Rhea" id="RHEA:14657"/>
        <dbReference type="ChEBI" id="CHEBI:58121"/>
        <dbReference type="ChEBI" id="CHEBI:58273"/>
        <dbReference type="EC" id="5.3.1.6"/>
    </reaction>
</comment>
<dbReference type="HAMAP" id="MF_00170">
    <property type="entry name" value="Rib_5P_isom_A"/>
    <property type="match status" value="1"/>
</dbReference>
<dbReference type="Proteomes" id="UP001156694">
    <property type="component" value="Unassembled WGS sequence"/>
</dbReference>
<proteinExistence type="inferred from homology"/>
<dbReference type="GO" id="GO:0016853">
    <property type="term" value="F:isomerase activity"/>
    <property type="evidence" value="ECO:0007669"/>
    <property type="project" value="UniProtKB-KW"/>
</dbReference>
<dbReference type="Pfam" id="PF06026">
    <property type="entry name" value="Rib_5-P_isom_A"/>
    <property type="match status" value="1"/>
</dbReference>
<dbReference type="CDD" id="cd01398">
    <property type="entry name" value="RPI_A"/>
    <property type="match status" value="1"/>
</dbReference>
<dbReference type="RefSeq" id="WP_284376479.1">
    <property type="nucleotide sequence ID" value="NZ_BSNN01000002.1"/>
</dbReference>
<comment type="subunit">
    <text evidence="2">Homodimer.</text>
</comment>
<sequence>MIDTLPPAEIGKFISAKHAMQEVRAGMKLGLGTGSTAAWLVKLLAHAQNNHGLMFQACATSTQTTNLATSLGIEIQSLDALGALDLAIDGADEFDPNLDLIKGGGGALLQEKIVESNAKRLVIITDASKQVDHLGAFPLPIEVTKFGWISTQRQVEEALKSLGLAVRTTWRGGPTQPFVTDEGNHILDIYAEKIIAPRALSDAMLNIPGVVETGLFIDMASTIIMGDADGTARFREGTGGWSEKSYDLAAEADLIAALLEMDA</sequence>
<keyword evidence="4" id="KW-1185">Reference proteome</keyword>
<dbReference type="PANTHER" id="PTHR11934:SF0">
    <property type="entry name" value="RIBOSE-5-PHOSPHATE ISOMERASE"/>
    <property type="match status" value="1"/>
</dbReference>
<feature type="binding site" evidence="2">
    <location>
        <position position="129"/>
    </location>
    <ligand>
        <name>substrate</name>
    </ligand>
</feature>
<dbReference type="NCBIfam" id="NF001924">
    <property type="entry name" value="PRK00702.1"/>
    <property type="match status" value="1"/>
</dbReference>
<comment type="caution">
    <text evidence="3">The sequence shown here is derived from an EMBL/GenBank/DDBJ whole genome shotgun (WGS) entry which is preliminary data.</text>
</comment>
<reference evidence="4" key="1">
    <citation type="journal article" date="2019" name="Int. J. Syst. Evol. Microbiol.">
        <title>The Global Catalogue of Microorganisms (GCM) 10K type strain sequencing project: providing services to taxonomists for standard genome sequencing and annotation.</title>
        <authorList>
            <consortium name="The Broad Institute Genomics Platform"/>
            <consortium name="The Broad Institute Genome Sequencing Center for Infectious Disease"/>
            <person name="Wu L."/>
            <person name="Ma J."/>
        </authorList>
    </citation>
    <scope>NUCLEOTIDE SEQUENCE [LARGE SCALE GENOMIC DNA]</scope>
    <source>
        <strain evidence="4">NBRC 110140</strain>
    </source>
</reference>
<comment type="function">
    <text evidence="2">Catalyzes the reversible conversion of ribose-5-phosphate to ribulose 5-phosphate.</text>
</comment>
<dbReference type="EMBL" id="BSNN01000002">
    <property type="protein sequence ID" value="GLQ34600.1"/>
    <property type="molecule type" value="Genomic_DNA"/>
</dbReference>
<accession>A0ABQ5VTJ7</accession>
<evidence type="ECO:0000256" key="2">
    <source>
        <dbReference type="HAMAP-Rule" id="MF_00170"/>
    </source>
</evidence>
<keyword evidence="1 2" id="KW-0413">Isomerase</keyword>
<dbReference type="EC" id="5.3.1.6" evidence="2"/>
<dbReference type="Gene3D" id="3.30.70.260">
    <property type="match status" value="1"/>
</dbReference>
<dbReference type="InterPro" id="IPR020672">
    <property type="entry name" value="Ribose5P_isomerase_typA_subgr"/>
</dbReference>